<dbReference type="AlphaFoldDB" id="A0A6G9ARF7"/>
<accession>A0A6G9ARF7</accession>
<feature type="signal peptide" evidence="1">
    <location>
        <begin position="1"/>
        <end position="19"/>
    </location>
</feature>
<evidence type="ECO:0000313" key="3">
    <source>
        <dbReference type="Proteomes" id="UP000501802"/>
    </source>
</evidence>
<organism evidence="2 3">
    <name type="scientific">Spirosoma aureum</name>
    <dbReference type="NCBI Taxonomy" id="2692134"/>
    <lineage>
        <taxon>Bacteria</taxon>
        <taxon>Pseudomonadati</taxon>
        <taxon>Bacteroidota</taxon>
        <taxon>Cytophagia</taxon>
        <taxon>Cytophagales</taxon>
        <taxon>Cytophagaceae</taxon>
        <taxon>Spirosoma</taxon>
    </lineage>
</organism>
<dbReference type="Proteomes" id="UP000501802">
    <property type="component" value="Chromosome"/>
</dbReference>
<dbReference type="PROSITE" id="PS51257">
    <property type="entry name" value="PROKAR_LIPOPROTEIN"/>
    <property type="match status" value="1"/>
</dbReference>
<feature type="chain" id="PRO_5026102556" description="Polysaccharide deacetylase" evidence="1">
    <location>
        <begin position="20"/>
        <end position="346"/>
    </location>
</feature>
<dbReference type="EMBL" id="CP050063">
    <property type="protein sequence ID" value="QIP14865.1"/>
    <property type="molecule type" value="Genomic_DNA"/>
</dbReference>
<keyword evidence="1" id="KW-0732">Signal</keyword>
<sequence length="346" mass="40477">MPRFSILLCLSLIGQIFTACQTPQPPKRITPAFYHWKAVYEPKQTEKEILRQTGVDRLYIRFFDVDWDDQKHRPTPKSVVRFAERPQDLTVIPVVFITNRTMLALPVSEVPMLAKQMAQKIQQIANEHRLQIHEVQLDCDWSPRSRNRYFTLIQLVKKQMKMPMSATIRLHQIKYAERTGVPPVDRGMLMFYNMADWKNSSTHNSILDLDVTNRYIGFIEKYPLPLDAVLPLFSWTIVYRNNRFLTILNNVDSRQLATYSFLQHEADQSRYLALRDTVAFGFSVRKGDLFRAEACSEQDLTKAKYQLLSRIHNQSLTFSLYHLDSTVLAAYTHAYLQTLFEPIPQN</sequence>
<gene>
    <name evidence="2" type="ORF">G8759_20700</name>
</gene>
<reference evidence="2 3" key="1">
    <citation type="submission" date="2020-03" db="EMBL/GenBank/DDBJ databases">
        <authorList>
            <person name="Kim M.K."/>
        </authorList>
    </citation>
    <scope>NUCLEOTIDE SEQUENCE [LARGE SCALE GENOMIC DNA]</scope>
    <source>
        <strain evidence="2 3">BT328</strain>
    </source>
</reference>
<evidence type="ECO:0008006" key="4">
    <source>
        <dbReference type="Google" id="ProtNLM"/>
    </source>
</evidence>
<name>A0A6G9ARF7_9BACT</name>
<evidence type="ECO:0000256" key="1">
    <source>
        <dbReference type="SAM" id="SignalP"/>
    </source>
</evidence>
<protein>
    <recommendedName>
        <fullName evidence="4">Polysaccharide deacetylase</fullName>
    </recommendedName>
</protein>
<keyword evidence="3" id="KW-1185">Reference proteome</keyword>
<evidence type="ECO:0000313" key="2">
    <source>
        <dbReference type="EMBL" id="QIP14865.1"/>
    </source>
</evidence>
<proteinExistence type="predicted"/>
<dbReference type="RefSeq" id="WP_167211782.1">
    <property type="nucleotide sequence ID" value="NZ_CP050063.1"/>
</dbReference>
<dbReference type="KEGG" id="spib:G8759_20700"/>